<dbReference type="SUPFAM" id="SSF56091">
    <property type="entry name" value="DNA ligase/mRNA capping enzyme, catalytic domain"/>
    <property type="match status" value="1"/>
</dbReference>
<feature type="domain" description="Snurportin-1 m3G cap-binding" evidence="11">
    <location>
        <begin position="110"/>
        <end position="285"/>
    </location>
</feature>
<evidence type="ECO:0000256" key="7">
    <source>
        <dbReference type="ARBA" id="ARBA00022490"/>
    </source>
</evidence>
<comment type="subcellular location">
    <subcellularLocation>
        <location evidence="3">Cytoplasm</location>
    </subcellularLocation>
    <subcellularLocation>
        <location evidence="2">Nucleus</location>
    </subcellularLocation>
</comment>
<evidence type="ECO:0000259" key="11">
    <source>
        <dbReference type="Pfam" id="PF21974"/>
    </source>
</evidence>
<evidence type="ECO:0000256" key="4">
    <source>
        <dbReference type="ARBA" id="ARBA00007540"/>
    </source>
</evidence>
<comment type="similarity">
    <text evidence="4">Belongs to the snurportin family.</text>
</comment>
<sequence length="443" mass="49262">MAPSDLRRPFKGPPISDQEKRRAQSLLRQAQNRQDAQRHARFLVSTVLTLPSQSYVPESQPEPEPEPEPELELELTESVSSSGSNSLENLDVVGASKLKAAEARKWFAKQLMLPEWMIDVPNNLAQDWFVFARPSGKRCFVVSCNGTTISRLRNGSILNRFPSALPSGARKKESGSSQSYSILDCIFHELDQTYYVIDMVCWRGYSLSDCTAEFRFFWLNSKLAESGACEPPSYYHKYRFSLVPVYGCDSNGLQAAYSAPVPYVKDGLLFYNKHAHYQAGITPLALVWKDENCSQYVMDTDSKGQVPNQQQVVLELQEDGKLTTSDDPPIVFGCLDGSFIQQSGLHSGCLVRFSIGEGGLILMDGKLEKADLHYLGKANRGRGSADSFSKVGCSAYDNAAILHFQVMFQYSIRHSPLKIDVLLESVSSPVDQESTACDVEMDG</sequence>
<keyword evidence="9" id="KW-0539">Nucleus</keyword>
<evidence type="ECO:0000256" key="10">
    <source>
        <dbReference type="SAM" id="MobiDB-lite"/>
    </source>
</evidence>
<comment type="function">
    <text evidence="1">Functions as an U snRNP-specific nuclear import adapter. Involved in the trimethylguanosine (m3G)-cap-dependent nuclear import of U snRNPs. Binds specifically to the terminal m3G-cap U snRNAs.</text>
</comment>
<evidence type="ECO:0000256" key="5">
    <source>
        <dbReference type="ARBA" id="ARBA00016034"/>
    </source>
</evidence>
<dbReference type="AlphaFoldDB" id="A0AAQ3P3G0"/>
<dbReference type="GO" id="GO:0005737">
    <property type="term" value="C:cytoplasm"/>
    <property type="evidence" value="ECO:0007669"/>
    <property type="project" value="UniProtKB-SubCell"/>
</dbReference>
<name>A0AAQ3P3G0_VIGMU</name>
<dbReference type="EMBL" id="CP144699">
    <property type="protein sequence ID" value="WVZ20915.1"/>
    <property type="molecule type" value="Genomic_DNA"/>
</dbReference>
<feature type="region of interest" description="Disordered" evidence="10">
    <location>
        <begin position="53"/>
        <end position="86"/>
    </location>
</feature>
<evidence type="ECO:0000256" key="9">
    <source>
        <dbReference type="ARBA" id="ARBA00023242"/>
    </source>
</evidence>
<dbReference type="Gene3D" id="3.30.470.30">
    <property type="entry name" value="DNA ligase/mRNA capping enzyme"/>
    <property type="match status" value="1"/>
</dbReference>
<evidence type="ECO:0000256" key="8">
    <source>
        <dbReference type="ARBA" id="ARBA00022884"/>
    </source>
</evidence>
<dbReference type="GO" id="GO:0003723">
    <property type="term" value="F:RNA binding"/>
    <property type="evidence" value="ECO:0007669"/>
    <property type="project" value="UniProtKB-KW"/>
</dbReference>
<evidence type="ECO:0000256" key="6">
    <source>
        <dbReference type="ARBA" id="ARBA00022448"/>
    </source>
</evidence>
<dbReference type="GO" id="GO:0061015">
    <property type="term" value="P:snRNA import into nucleus"/>
    <property type="evidence" value="ECO:0007669"/>
    <property type="project" value="InterPro"/>
</dbReference>
<feature type="compositionally biased region" description="Acidic residues" evidence="10">
    <location>
        <begin position="61"/>
        <end position="75"/>
    </location>
</feature>
<reference evidence="12 13" key="1">
    <citation type="journal article" date="2023" name="Life. Sci Alliance">
        <title>Evolutionary insights into 3D genome organization and epigenetic landscape of Vigna mungo.</title>
        <authorList>
            <person name="Junaid A."/>
            <person name="Singh B."/>
            <person name="Bhatia S."/>
        </authorList>
    </citation>
    <scope>NUCLEOTIDE SEQUENCE [LARGE SCALE GENOMIC DNA]</scope>
    <source>
        <strain evidence="12">Urdbean</strain>
    </source>
</reference>
<dbReference type="GO" id="GO:0005634">
    <property type="term" value="C:nucleus"/>
    <property type="evidence" value="ECO:0007669"/>
    <property type="project" value="UniProtKB-SubCell"/>
</dbReference>
<keyword evidence="6" id="KW-0813">Transport</keyword>
<dbReference type="InterPro" id="IPR047857">
    <property type="entry name" value="Snurportin1_C"/>
</dbReference>
<protein>
    <recommendedName>
        <fullName evidence="5">Snurportin-1</fullName>
    </recommendedName>
</protein>
<evidence type="ECO:0000313" key="12">
    <source>
        <dbReference type="EMBL" id="WVZ20915.1"/>
    </source>
</evidence>
<dbReference type="InterPro" id="IPR017336">
    <property type="entry name" value="Snurportin-1"/>
</dbReference>
<dbReference type="Proteomes" id="UP001374535">
    <property type="component" value="Chromosome 2"/>
</dbReference>
<dbReference type="Pfam" id="PF21974">
    <property type="entry name" value="SPN1_m3Gcap_bd"/>
    <property type="match status" value="1"/>
</dbReference>
<organism evidence="12 13">
    <name type="scientific">Vigna mungo</name>
    <name type="common">Black gram</name>
    <name type="synonym">Phaseolus mungo</name>
    <dbReference type="NCBI Taxonomy" id="3915"/>
    <lineage>
        <taxon>Eukaryota</taxon>
        <taxon>Viridiplantae</taxon>
        <taxon>Streptophyta</taxon>
        <taxon>Embryophyta</taxon>
        <taxon>Tracheophyta</taxon>
        <taxon>Spermatophyta</taxon>
        <taxon>Magnoliopsida</taxon>
        <taxon>eudicotyledons</taxon>
        <taxon>Gunneridae</taxon>
        <taxon>Pentapetalae</taxon>
        <taxon>rosids</taxon>
        <taxon>fabids</taxon>
        <taxon>Fabales</taxon>
        <taxon>Fabaceae</taxon>
        <taxon>Papilionoideae</taxon>
        <taxon>50 kb inversion clade</taxon>
        <taxon>NPAAA clade</taxon>
        <taxon>indigoferoid/millettioid clade</taxon>
        <taxon>Phaseoleae</taxon>
        <taxon>Vigna</taxon>
    </lineage>
</organism>
<accession>A0AAQ3P3G0</accession>
<keyword evidence="13" id="KW-1185">Reference proteome</keyword>
<proteinExistence type="inferred from homology"/>
<evidence type="ECO:0000256" key="2">
    <source>
        <dbReference type="ARBA" id="ARBA00004123"/>
    </source>
</evidence>
<dbReference type="PANTHER" id="PTHR13403">
    <property type="entry name" value="SNURPORTIN1 RNUT1 PROTEIN RNA, U TRANSPORTER 1"/>
    <property type="match status" value="1"/>
</dbReference>
<keyword evidence="8" id="KW-0694">RNA-binding</keyword>
<feature type="compositionally biased region" description="Low complexity" evidence="10">
    <location>
        <begin position="76"/>
        <end position="86"/>
    </location>
</feature>
<dbReference type="CDD" id="cd09232">
    <property type="entry name" value="Snurportin-1_C"/>
    <property type="match status" value="1"/>
</dbReference>
<dbReference type="PANTHER" id="PTHR13403:SF6">
    <property type="entry name" value="SNURPORTIN-1"/>
    <property type="match status" value="1"/>
</dbReference>
<gene>
    <name evidence="12" type="ORF">V8G54_008237</name>
</gene>
<feature type="region of interest" description="Disordered" evidence="10">
    <location>
        <begin position="1"/>
        <end position="37"/>
    </location>
</feature>
<evidence type="ECO:0000313" key="13">
    <source>
        <dbReference type="Proteomes" id="UP001374535"/>
    </source>
</evidence>
<evidence type="ECO:0000256" key="1">
    <source>
        <dbReference type="ARBA" id="ARBA00003975"/>
    </source>
</evidence>
<keyword evidence="7" id="KW-0963">Cytoplasm</keyword>
<evidence type="ECO:0000256" key="3">
    <source>
        <dbReference type="ARBA" id="ARBA00004496"/>
    </source>
</evidence>